<dbReference type="SUPFAM" id="SSF51971">
    <property type="entry name" value="Nucleotide-binding domain"/>
    <property type="match status" value="1"/>
</dbReference>
<organism evidence="1 2">
    <name type="scientific">Algoriphagus aquimarinus</name>
    <dbReference type="NCBI Taxonomy" id="237018"/>
    <lineage>
        <taxon>Bacteria</taxon>
        <taxon>Pseudomonadati</taxon>
        <taxon>Bacteroidota</taxon>
        <taxon>Cytophagia</taxon>
        <taxon>Cytophagales</taxon>
        <taxon>Cyclobacteriaceae</taxon>
        <taxon>Algoriphagus</taxon>
    </lineage>
</organism>
<gene>
    <name evidence="1" type="ORF">SAMN04489723_1133</name>
</gene>
<evidence type="ECO:0000313" key="1">
    <source>
        <dbReference type="EMBL" id="SFB48682.1"/>
    </source>
</evidence>
<sequence length="67" mass="7326">MTKKALIIGSGIAGITSAIRLAVKGYQVEVFEANSYHLLLLPEYPEHSGVSSTVRVYSWQGIKSIVF</sequence>
<dbReference type="Gene3D" id="3.50.50.60">
    <property type="entry name" value="FAD/NAD(P)-binding domain"/>
    <property type="match status" value="1"/>
</dbReference>
<dbReference type="EMBL" id="FOKK01000013">
    <property type="protein sequence ID" value="SFB48682.1"/>
    <property type="molecule type" value="Genomic_DNA"/>
</dbReference>
<evidence type="ECO:0000313" key="2">
    <source>
        <dbReference type="Proteomes" id="UP000198790"/>
    </source>
</evidence>
<keyword evidence="2" id="KW-1185">Reference proteome</keyword>
<dbReference type="STRING" id="237018.SAMN04489723_1133"/>
<name>A0A1I1BG04_9BACT</name>
<proteinExistence type="predicted"/>
<dbReference type="RefSeq" id="WP_092899110.1">
    <property type="nucleotide sequence ID" value="NZ_FOKK01000013.1"/>
</dbReference>
<reference evidence="1 2" key="1">
    <citation type="submission" date="2016-10" db="EMBL/GenBank/DDBJ databases">
        <authorList>
            <person name="de Groot N.N."/>
        </authorList>
    </citation>
    <scope>NUCLEOTIDE SEQUENCE [LARGE SCALE GENOMIC DNA]</scope>
    <source>
        <strain evidence="1 2">DSM 23399</strain>
    </source>
</reference>
<accession>A0A1I1BG04</accession>
<dbReference type="Pfam" id="PF13450">
    <property type="entry name" value="NAD_binding_8"/>
    <property type="match status" value="1"/>
</dbReference>
<protein>
    <submittedName>
        <fullName evidence="1">NAD(P)-binding Rossmann-like domain-containing protein</fullName>
    </submittedName>
</protein>
<dbReference type="Proteomes" id="UP000198790">
    <property type="component" value="Unassembled WGS sequence"/>
</dbReference>
<dbReference type="InterPro" id="IPR036188">
    <property type="entry name" value="FAD/NAD-bd_sf"/>
</dbReference>
<dbReference type="AlphaFoldDB" id="A0A1I1BG04"/>